<dbReference type="Proteomes" id="UP000577891">
    <property type="component" value="Unassembled WGS sequence"/>
</dbReference>
<organism evidence="2 3">
    <name type="scientific">Gluconacetobacter asukensis</name>
    <dbReference type="NCBI Taxonomy" id="1017181"/>
    <lineage>
        <taxon>Bacteria</taxon>
        <taxon>Pseudomonadati</taxon>
        <taxon>Pseudomonadota</taxon>
        <taxon>Alphaproteobacteria</taxon>
        <taxon>Acetobacterales</taxon>
        <taxon>Acetobacteraceae</taxon>
        <taxon>Gluconacetobacter</taxon>
    </lineage>
</organism>
<keyword evidence="3" id="KW-1185">Reference proteome</keyword>
<protein>
    <submittedName>
        <fullName evidence="2">Replication protein A</fullName>
    </submittedName>
</protein>
<feature type="compositionally biased region" description="Basic and acidic residues" evidence="1">
    <location>
        <begin position="342"/>
        <end position="351"/>
    </location>
</feature>
<evidence type="ECO:0000313" key="2">
    <source>
        <dbReference type="EMBL" id="MBB2173641.1"/>
    </source>
</evidence>
<evidence type="ECO:0000256" key="1">
    <source>
        <dbReference type="SAM" id="MobiDB-lite"/>
    </source>
</evidence>
<sequence length="358" mass="40464">MMPAADSWRQSDRRFVVTGSARPRDIRDLMDRPFFALGKTPRQEPIHHRCGYSEVHVVSSGDGGLATLMDADVLLWLAGQLRGALNEGQWISRHVRFTPWQLFQDLGWDAGAHQYRRLRGALARLAATTVVTNIRNGLDWRDRPFAWVSDVRISRNVGVALTLPDWFLAAVSEPTRVLTVHPTYFHMGSGIGRWLYRFVRRRVGRQKGRWLFDFTELHGRSGTLMQRYDFVLALGKIVRAQSLPGYHLSTCLRHGTDYLRIQATTPSTGSVEKPVESLVATTVEKHVGTDTVVSLGRSKNHYVNHCSRRKYESRNFLTYKYNTLCSSSGGIFRDNSDPAGQVKKEAREAVVDRGAGVP</sequence>
<dbReference type="Pfam" id="PF10134">
    <property type="entry name" value="RPA"/>
    <property type="match status" value="1"/>
</dbReference>
<dbReference type="EMBL" id="JABEQE010000018">
    <property type="protein sequence ID" value="MBB2173641.1"/>
    <property type="molecule type" value="Genomic_DNA"/>
</dbReference>
<accession>A0A7W4J2R7</accession>
<feature type="region of interest" description="Disordered" evidence="1">
    <location>
        <begin position="336"/>
        <end position="358"/>
    </location>
</feature>
<dbReference type="InterPro" id="IPR018777">
    <property type="entry name" value="Replication_initiator_prot_A"/>
</dbReference>
<proteinExistence type="predicted"/>
<evidence type="ECO:0000313" key="3">
    <source>
        <dbReference type="Proteomes" id="UP000577891"/>
    </source>
</evidence>
<name>A0A7W4J2R7_9PROT</name>
<dbReference type="RefSeq" id="WP_182980140.1">
    <property type="nucleotide sequence ID" value="NZ_BAABGB010000056.1"/>
</dbReference>
<dbReference type="AlphaFoldDB" id="A0A7W4J2R7"/>
<comment type="caution">
    <text evidence="2">The sequence shown here is derived from an EMBL/GenBank/DDBJ whole genome shotgun (WGS) entry which is preliminary data.</text>
</comment>
<reference evidence="2 3" key="1">
    <citation type="submission" date="2020-04" db="EMBL/GenBank/DDBJ databases">
        <title>Description of novel Gluconacetobacter.</title>
        <authorList>
            <person name="Sombolestani A."/>
        </authorList>
    </citation>
    <scope>NUCLEOTIDE SEQUENCE [LARGE SCALE GENOMIC DNA]</scope>
    <source>
        <strain evidence="2 3">LMG 27724</strain>
    </source>
</reference>
<gene>
    <name evidence="2" type="ORF">HLH35_16220</name>
</gene>